<feature type="compositionally biased region" description="Basic and acidic residues" evidence="3">
    <location>
        <begin position="103"/>
        <end position="186"/>
    </location>
</feature>
<dbReference type="WBParaSite" id="MBELARI_LOCUS17928">
    <property type="protein sequence ID" value="MBELARI_LOCUS17928"/>
    <property type="gene ID" value="MBELARI_LOCUS17928"/>
</dbReference>
<dbReference type="AlphaFoldDB" id="A0AAF3EV32"/>
<dbReference type="GO" id="GO:0005523">
    <property type="term" value="F:tropomyosin binding"/>
    <property type="evidence" value="ECO:0007669"/>
    <property type="project" value="TreeGrafter"/>
</dbReference>
<evidence type="ECO:0000313" key="4">
    <source>
        <dbReference type="Proteomes" id="UP000887575"/>
    </source>
</evidence>
<reference evidence="5" key="1">
    <citation type="submission" date="2024-02" db="UniProtKB">
        <authorList>
            <consortium name="WormBaseParasite"/>
        </authorList>
    </citation>
    <scope>IDENTIFICATION</scope>
</reference>
<dbReference type="GO" id="GO:0006936">
    <property type="term" value="P:muscle contraction"/>
    <property type="evidence" value="ECO:0007669"/>
    <property type="project" value="TreeGrafter"/>
</dbReference>
<dbReference type="InterPro" id="IPR001978">
    <property type="entry name" value="Troponin"/>
</dbReference>
<feature type="compositionally biased region" description="Acidic residues" evidence="3">
    <location>
        <begin position="45"/>
        <end position="66"/>
    </location>
</feature>
<dbReference type="Proteomes" id="UP000887575">
    <property type="component" value="Unassembled WGS sequence"/>
</dbReference>
<feature type="region of interest" description="Disordered" evidence="3">
    <location>
        <begin position="397"/>
        <end position="513"/>
    </location>
</feature>
<evidence type="ECO:0000256" key="3">
    <source>
        <dbReference type="SAM" id="MobiDB-lite"/>
    </source>
</evidence>
<feature type="compositionally biased region" description="Acidic residues" evidence="3">
    <location>
        <begin position="8"/>
        <end position="33"/>
    </location>
</feature>
<accession>A0AAF3EV32</accession>
<comment type="similarity">
    <text evidence="1">Belongs to the troponin T family.</text>
</comment>
<dbReference type="InterPro" id="IPR027707">
    <property type="entry name" value="TNNT"/>
</dbReference>
<evidence type="ECO:0000313" key="5">
    <source>
        <dbReference type="WBParaSite" id="MBELARI_LOCUS17928"/>
    </source>
</evidence>
<feature type="region of interest" description="Disordered" evidence="3">
    <location>
        <begin position="1"/>
        <end position="188"/>
    </location>
</feature>
<sequence length="513" mass="58161">MVKREEFENKEEEETLDDEEEEEEEEEEEDDGGDSVVEAAPAEEPAAEPEAEEQEDGGEDGEEEPVPEEKPVAAPPPHRRERTPDAPAEMTEAEKAMVAAKKRHEEEEKLKMLDYEERRKVEKAQMETELRELKDKQEIRRRERQKEEAEYEERRRTAEQKKRQEEEERKAKSEAEKRARYDEKQRRQQMMAGSFNAAASVVAGGKNFTINSKGEQAEQFGNLSGGKANKSEISQEQQEAAKKAFLEAVCKNIDVSNLLPNDIKEHIKRLHARICRLEAEKYDLEKRHERQEYDLKELNERERQVARQRALKMGLDPDEAANSKHPPKKRVASIFDRQTDRRTYGDKREIFEAPIVFKAKSIVRGSARPPPEWGRKENEELEQLRKIIEPPKYVEQVKAEGDAAKPPVSAIPLQMPTEDFDESLPTEPVKPKYDFPSAGAAGHMLGVPSGAEAGDEPEPQNVDPTPADAPSDDTPGEVEPEPASEPASEPVAETEAEEPESAEVAAGDDEEEE</sequence>
<dbReference type="GO" id="GO:0045214">
    <property type="term" value="P:sarcomere organization"/>
    <property type="evidence" value="ECO:0007669"/>
    <property type="project" value="TreeGrafter"/>
</dbReference>
<keyword evidence="4" id="KW-1185">Reference proteome</keyword>
<protein>
    <submittedName>
        <fullName evidence="5">Troponin T</fullName>
    </submittedName>
</protein>
<keyword evidence="2" id="KW-0175">Coiled coil</keyword>
<proteinExistence type="inferred from homology"/>
<feature type="compositionally biased region" description="Acidic residues" evidence="3">
    <location>
        <begin position="492"/>
        <end position="513"/>
    </location>
</feature>
<dbReference type="Pfam" id="PF00992">
    <property type="entry name" value="Troponin"/>
    <property type="match status" value="1"/>
</dbReference>
<dbReference type="GO" id="GO:0006937">
    <property type="term" value="P:regulation of muscle contraction"/>
    <property type="evidence" value="ECO:0007669"/>
    <property type="project" value="InterPro"/>
</dbReference>
<evidence type="ECO:0000256" key="2">
    <source>
        <dbReference type="SAM" id="Coils"/>
    </source>
</evidence>
<dbReference type="GO" id="GO:0005861">
    <property type="term" value="C:troponin complex"/>
    <property type="evidence" value="ECO:0007669"/>
    <property type="project" value="InterPro"/>
</dbReference>
<dbReference type="Gene3D" id="1.20.5.350">
    <property type="match status" value="1"/>
</dbReference>
<dbReference type="InterPro" id="IPR038077">
    <property type="entry name" value="Troponin_sf"/>
</dbReference>
<feature type="compositionally biased region" description="Acidic residues" evidence="3">
    <location>
        <begin position="470"/>
        <end position="482"/>
    </location>
</feature>
<dbReference type="PANTHER" id="PTHR11521:SF7">
    <property type="entry name" value="TROPONIN T"/>
    <property type="match status" value="1"/>
</dbReference>
<feature type="coiled-coil region" evidence="2">
    <location>
        <begin position="281"/>
        <end position="308"/>
    </location>
</feature>
<name>A0AAF3EV32_9BILA</name>
<evidence type="ECO:0000256" key="1">
    <source>
        <dbReference type="ARBA" id="ARBA00008330"/>
    </source>
</evidence>
<organism evidence="4 5">
    <name type="scientific">Mesorhabditis belari</name>
    <dbReference type="NCBI Taxonomy" id="2138241"/>
    <lineage>
        <taxon>Eukaryota</taxon>
        <taxon>Metazoa</taxon>
        <taxon>Ecdysozoa</taxon>
        <taxon>Nematoda</taxon>
        <taxon>Chromadorea</taxon>
        <taxon>Rhabditida</taxon>
        <taxon>Rhabditina</taxon>
        <taxon>Rhabditomorpha</taxon>
        <taxon>Rhabditoidea</taxon>
        <taxon>Rhabditidae</taxon>
        <taxon>Mesorhabditinae</taxon>
        <taxon>Mesorhabditis</taxon>
    </lineage>
</organism>
<dbReference type="PANTHER" id="PTHR11521">
    <property type="entry name" value="TROPONIN T"/>
    <property type="match status" value="1"/>
</dbReference>
<dbReference type="SUPFAM" id="SSF90250">
    <property type="entry name" value="Troponin coil-coiled subunits"/>
    <property type="match status" value="1"/>
</dbReference>